<keyword evidence="1" id="KW-0103">Bromodomain</keyword>
<name>A0A4Y7PNQ7_9AGAM</name>
<dbReference type="PROSITE" id="PS51204">
    <property type="entry name" value="HSA"/>
    <property type="match status" value="1"/>
</dbReference>
<gene>
    <name evidence="4" type="ORF">BD410DRAFT_844365</name>
</gene>
<proteinExistence type="predicted"/>
<dbReference type="EMBL" id="ML170242">
    <property type="protein sequence ID" value="TDL16472.1"/>
    <property type="molecule type" value="Genomic_DNA"/>
</dbReference>
<evidence type="ECO:0000256" key="2">
    <source>
        <dbReference type="SAM" id="MobiDB-lite"/>
    </source>
</evidence>
<dbReference type="VEuPathDB" id="FungiDB:BD410DRAFT_844365"/>
<dbReference type="Gene3D" id="1.20.5.170">
    <property type="match status" value="1"/>
</dbReference>
<dbReference type="SUPFAM" id="SSF47370">
    <property type="entry name" value="Bromodomain"/>
    <property type="match status" value="1"/>
</dbReference>
<dbReference type="InterPro" id="IPR014012">
    <property type="entry name" value="HSA_dom"/>
</dbReference>
<dbReference type="OrthoDB" id="5857104at2759"/>
<evidence type="ECO:0000313" key="5">
    <source>
        <dbReference type="Proteomes" id="UP000294933"/>
    </source>
</evidence>
<evidence type="ECO:0000256" key="1">
    <source>
        <dbReference type="ARBA" id="ARBA00023117"/>
    </source>
</evidence>
<dbReference type="Pfam" id="PF07529">
    <property type="entry name" value="HSA"/>
    <property type="match status" value="1"/>
</dbReference>
<reference evidence="4 5" key="1">
    <citation type="submission" date="2018-06" db="EMBL/GenBank/DDBJ databases">
        <title>A transcriptomic atlas of mushroom development highlights an independent origin of complex multicellularity.</title>
        <authorList>
            <consortium name="DOE Joint Genome Institute"/>
            <person name="Krizsan K."/>
            <person name="Almasi E."/>
            <person name="Merenyi Z."/>
            <person name="Sahu N."/>
            <person name="Viragh M."/>
            <person name="Koszo T."/>
            <person name="Mondo S."/>
            <person name="Kiss B."/>
            <person name="Balint B."/>
            <person name="Kues U."/>
            <person name="Barry K."/>
            <person name="Hegedus J.C."/>
            <person name="Henrissat B."/>
            <person name="Johnson J."/>
            <person name="Lipzen A."/>
            <person name="Ohm R."/>
            <person name="Nagy I."/>
            <person name="Pangilinan J."/>
            <person name="Yan J."/>
            <person name="Xiong Y."/>
            <person name="Grigoriev I.V."/>
            <person name="Hibbett D.S."/>
            <person name="Nagy L.G."/>
        </authorList>
    </citation>
    <scope>NUCLEOTIDE SEQUENCE [LARGE SCALE GENOMIC DNA]</scope>
    <source>
        <strain evidence="4 5">SZMC22713</strain>
    </source>
</reference>
<dbReference type="InterPro" id="IPR036427">
    <property type="entry name" value="Bromodomain-like_sf"/>
</dbReference>
<feature type="domain" description="HSA" evidence="3">
    <location>
        <begin position="94"/>
        <end position="170"/>
    </location>
</feature>
<keyword evidence="5" id="KW-1185">Reference proteome</keyword>
<evidence type="ECO:0000259" key="3">
    <source>
        <dbReference type="PROSITE" id="PS51204"/>
    </source>
</evidence>
<dbReference type="AlphaFoldDB" id="A0A4Y7PNQ7"/>
<dbReference type="Proteomes" id="UP000294933">
    <property type="component" value="Unassembled WGS sequence"/>
</dbReference>
<dbReference type="GO" id="GO:0006325">
    <property type="term" value="P:chromatin organization"/>
    <property type="evidence" value="ECO:0007669"/>
    <property type="project" value="UniProtKB-ARBA"/>
</dbReference>
<feature type="region of interest" description="Disordered" evidence="2">
    <location>
        <begin position="29"/>
        <end position="54"/>
    </location>
</feature>
<sequence>MMTIFDAATADLESLINPLVLEATPDVSPRSYHAGSVGQSAEEDHEGEGKRDVSHAHGKLRAIIELKVLKVREKQHVLRAQVVECWWVEVEVEQKSSDAPANPPSAMFKHLEQLQGICAHGREMVANAIGAQDRTLKVGRAVQAFHAFSGKEEAKRIERISKERLKALKADDEEAYMKPIDTAQQNDDVHRYARDDTHFIQEDGPANEAMFGAQDTADPEEKTKVDYYAVVHKIMEKILRQRVSCLYNNRLNGILADAIQTISLITFLIETKRQQGPYNKLFVFNNACTYNQEGSWVYNDAEEMDKVFNEVFDREVFDCEMRGSGLPGAEPALNSAAHNGAPIIGHHESESTTLRKPIRGSSEQRRRVPHS</sequence>
<protein>
    <recommendedName>
        <fullName evidence="3">HSA domain-containing protein</fullName>
    </recommendedName>
</protein>
<accession>A0A4Y7PNQ7</accession>
<dbReference type="Gene3D" id="1.20.920.10">
    <property type="entry name" value="Bromodomain-like"/>
    <property type="match status" value="1"/>
</dbReference>
<feature type="compositionally biased region" description="Basic and acidic residues" evidence="2">
    <location>
        <begin position="362"/>
        <end position="371"/>
    </location>
</feature>
<organism evidence="4 5">
    <name type="scientific">Rickenella mellea</name>
    <dbReference type="NCBI Taxonomy" id="50990"/>
    <lineage>
        <taxon>Eukaryota</taxon>
        <taxon>Fungi</taxon>
        <taxon>Dikarya</taxon>
        <taxon>Basidiomycota</taxon>
        <taxon>Agaricomycotina</taxon>
        <taxon>Agaricomycetes</taxon>
        <taxon>Hymenochaetales</taxon>
        <taxon>Rickenellaceae</taxon>
        <taxon>Rickenella</taxon>
    </lineage>
</organism>
<feature type="region of interest" description="Disordered" evidence="2">
    <location>
        <begin position="342"/>
        <end position="371"/>
    </location>
</feature>
<dbReference type="STRING" id="50990.A0A4Y7PNQ7"/>
<evidence type="ECO:0000313" key="4">
    <source>
        <dbReference type="EMBL" id="TDL16472.1"/>
    </source>
</evidence>